<feature type="transmembrane region" description="Helical" evidence="3">
    <location>
        <begin position="109"/>
        <end position="135"/>
    </location>
</feature>
<keyword evidence="5" id="KW-1185">Reference proteome</keyword>
<evidence type="ECO:0008006" key="6">
    <source>
        <dbReference type="Google" id="ProtNLM"/>
    </source>
</evidence>
<dbReference type="Proteomes" id="UP001295684">
    <property type="component" value="Unassembled WGS sequence"/>
</dbReference>
<keyword evidence="3" id="KW-1133">Transmembrane helix</keyword>
<dbReference type="GO" id="GO:0016020">
    <property type="term" value="C:membrane"/>
    <property type="evidence" value="ECO:0007669"/>
    <property type="project" value="InterPro"/>
</dbReference>
<keyword evidence="1 2" id="KW-0808">Transferase</keyword>
<dbReference type="GO" id="GO:0008654">
    <property type="term" value="P:phospholipid biosynthetic process"/>
    <property type="evidence" value="ECO:0007669"/>
    <property type="project" value="InterPro"/>
</dbReference>
<evidence type="ECO:0000256" key="2">
    <source>
        <dbReference type="RuleBase" id="RU003750"/>
    </source>
</evidence>
<dbReference type="InterPro" id="IPR000462">
    <property type="entry name" value="CDP-OH_P_trans"/>
</dbReference>
<accession>A0AAD1XYY8</accession>
<dbReference type="Pfam" id="PF01066">
    <property type="entry name" value="CDP-OH_P_transf"/>
    <property type="match status" value="1"/>
</dbReference>
<evidence type="ECO:0000313" key="5">
    <source>
        <dbReference type="Proteomes" id="UP001295684"/>
    </source>
</evidence>
<reference evidence="4" key="1">
    <citation type="submission" date="2023-07" db="EMBL/GenBank/DDBJ databases">
        <authorList>
            <consortium name="AG Swart"/>
            <person name="Singh M."/>
            <person name="Singh A."/>
            <person name="Seah K."/>
            <person name="Emmerich C."/>
        </authorList>
    </citation>
    <scope>NUCLEOTIDE SEQUENCE</scope>
    <source>
        <strain evidence="4">DP1</strain>
    </source>
</reference>
<dbReference type="Gene3D" id="1.20.120.1760">
    <property type="match status" value="1"/>
</dbReference>
<dbReference type="InterPro" id="IPR043130">
    <property type="entry name" value="CDP-OH_PTrfase_TM_dom"/>
</dbReference>
<feature type="transmembrane region" description="Helical" evidence="3">
    <location>
        <begin position="81"/>
        <end position="103"/>
    </location>
</feature>
<dbReference type="AlphaFoldDB" id="A0AAD1XYY8"/>
<dbReference type="GO" id="GO:0016780">
    <property type="term" value="F:phosphotransferase activity, for other substituted phosphate groups"/>
    <property type="evidence" value="ECO:0007669"/>
    <property type="project" value="InterPro"/>
</dbReference>
<feature type="transmembrane region" description="Helical" evidence="3">
    <location>
        <begin position="34"/>
        <end position="60"/>
    </location>
</feature>
<keyword evidence="3" id="KW-0472">Membrane</keyword>
<dbReference type="InterPro" id="IPR048254">
    <property type="entry name" value="CDP_ALCOHOL_P_TRANSF_CS"/>
</dbReference>
<sequence length="207" mass="23418">MLDIFLRNVKDNFVAPFISLIQNYKFSPNYLTSIGGVFGIICTISASLGYTYASFALWMINRFFDGIDGAYARATKQTSDFGGYYDLVIDFSAYCFIPIGIVLNQRNEGVYIASLIMMSIIVLNNIGLFTLSAIIEKNDAAAKKYKHKEVTTLKMPPSIIEGAETMFFYSVFLIFPQYSVYTFSLFGFLVGVNIVHRLWWGYCNIKS</sequence>
<evidence type="ECO:0000256" key="3">
    <source>
        <dbReference type="SAM" id="Phobius"/>
    </source>
</evidence>
<proteinExistence type="inferred from homology"/>
<evidence type="ECO:0000256" key="1">
    <source>
        <dbReference type="ARBA" id="ARBA00022679"/>
    </source>
</evidence>
<dbReference type="PROSITE" id="PS00379">
    <property type="entry name" value="CDP_ALCOHOL_P_TRANSF"/>
    <property type="match status" value="1"/>
</dbReference>
<comment type="caution">
    <text evidence="4">The sequence shown here is derived from an EMBL/GenBank/DDBJ whole genome shotgun (WGS) entry which is preliminary data.</text>
</comment>
<evidence type="ECO:0000313" key="4">
    <source>
        <dbReference type="EMBL" id="CAI2381645.1"/>
    </source>
</evidence>
<keyword evidence="3" id="KW-0812">Transmembrane</keyword>
<name>A0AAD1XYY8_EUPCR</name>
<gene>
    <name evidence="4" type="ORF">ECRASSUSDP1_LOCUS23103</name>
</gene>
<protein>
    <recommendedName>
        <fullName evidence="6">CDP-alcohol phosphatidyltransferase</fullName>
    </recommendedName>
</protein>
<feature type="transmembrane region" description="Helical" evidence="3">
    <location>
        <begin position="181"/>
        <end position="200"/>
    </location>
</feature>
<organism evidence="4 5">
    <name type="scientific">Euplotes crassus</name>
    <dbReference type="NCBI Taxonomy" id="5936"/>
    <lineage>
        <taxon>Eukaryota</taxon>
        <taxon>Sar</taxon>
        <taxon>Alveolata</taxon>
        <taxon>Ciliophora</taxon>
        <taxon>Intramacronucleata</taxon>
        <taxon>Spirotrichea</taxon>
        <taxon>Hypotrichia</taxon>
        <taxon>Euplotida</taxon>
        <taxon>Euplotidae</taxon>
        <taxon>Moneuplotes</taxon>
    </lineage>
</organism>
<dbReference type="EMBL" id="CAMPGE010023743">
    <property type="protein sequence ID" value="CAI2381645.1"/>
    <property type="molecule type" value="Genomic_DNA"/>
</dbReference>
<comment type="similarity">
    <text evidence="2">Belongs to the CDP-alcohol phosphatidyltransferase class-I family.</text>
</comment>